<dbReference type="InterPro" id="IPR036282">
    <property type="entry name" value="Glutathione-S-Trfase_C_sf"/>
</dbReference>
<proteinExistence type="predicted"/>
<dbReference type="Gene3D" id="3.40.30.10">
    <property type="entry name" value="Glutaredoxin"/>
    <property type="match status" value="1"/>
</dbReference>
<dbReference type="Pfam" id="PF13417">
    <property type="entry name" value="GST_N_3"/>
    <property type="match status" value="1"/>
</dbReference>
<accession>A0AAD5S4P8</accession>
<dbReference type="InterPro" id="IPR004045">
    <property type="entry name" value="Glutathione_S-Trfase_N"/>
</dbReference>
<dbReference type="InterPro" id="IPR036249">
    <property type="entry name" value="Thioredoxin-like_sf"/>
</dbReference>
<dbReference type="Pfam" id="PF13410">
    <property type="entry name" value="GST_C_2"/>
    <property type="match status" value="1"/>
</dbReference>
<name>A0AAD5S4P8_9FUNG</name>
<evidence type="ECO:0000313" key="3">
    <source>
        <dbReference type="EMBL" id="KAJ3038867.1"/>
    </source>
</evidence>
<dbReference type="Proteomes" id="UP001212841">
    <property type="component" value="Unassembled WGS sequence"/>
</dbReference>
<dbReference type="EMBL" id="JADGJD010001690">
    <property type="protein sequence ID" value="KAJ3038867.1"/>
    <property type="molecule type" value="Genomic_DNA"/>
</dbReference>
<dbReference type="SUPFAM" id="SSF47616">
    <property type="entry name" value="GST C-terminal domain-like"/>
    <property type="match status" value="1"/>
</dbReference>
<feature type="region of interest" description="Disordered" evidence="1">
    <location>
        <begin position="53"/>
        <end position="73"/>
    </location>
</feature>
<feature type="domain" description="GST N-terminal" evidence="2">
    <location>
        <begin position="73"/>
        <end position="154"/>
    </location>
</feature>
<evidence type="ECO:0000313" key="4">
    <source>
        <dbReference type="Proteomes" id="UP001212841"/>
    </source>
</evidence>
<reference evidence="3" key="1">
    <citation type="submission" date="2020-05" db="EMBL/GenBank/DDBJ databases">
        <title>Phylogenomic resolution of chytrid fungi.</title>
        <authorList>
            <person name="Stajich J.E."/>
            <person name="Amses K."/>
            <person name="Simmons R."/>
            <person name="Seto K."/>
            <person name="Myers J."/>
            <person name="Bonds A."/>
            <person name="Quandt C.A."/>
            <person name="Barry K."/>
            <person name="Liu P."/>
            <person name="Grigoriev I."/>
            <person name="Longcore J.E."/>
            <person name="James T.Y."/>
        </authorList>
    </citation>
    <scope>NUCLEOTIDE SEQUENCE</scope>
    <source>
        <strain evidence="3">JEL0318</strain>
    </source>
</reference>
<dbReference type="SUPFAM" id="SSF52833">
    <property type="entry name" value="Thioredoxin-like"/>
    <property type="match status" value="1"/>
</dbReference>
<dbReference type="AlphaFoldDB" id="A0AAD5S4P8"/>
<comment type="caution">
    <text evidence="3">The sequence shown here is derived from an EMBL/GenBank/DDBJ whole genome shotgun (WGS) entry which is preliminary data.</text>
</comment>
<gene>
    <name evidence="3" type="ORF">HK097_003024</name>
</gene>
<evidence type="ECO:0000259" key="2">
    <source>
        <dbReference type="PROSITE" id="PS50404"/>
    </source>
</evidence>
<dbReference type="Gene3D" id="1.20.1050.10">
    <property type="match status" value="1"/>
</dbReference>
<protein>
    <recommendedName>
        <fullName evidence="2">GST N-terminal domain-containing protein</fullName>
    </recommendedName>
</protein>
<sequence length="336" mass="37329">MPSQSKPHTHSIPSTPSAFLPPSILHTLTLPFSFLILGTSIAAAFPFVTSASPQSDVRNTKQKHTKPNDSTDQPHILYTIPLSHYALLARWLLRLSKTPVTEVPLAPVYHSLYTLRNSKGKSRTVPQLLLPSGHLLTSSTEIISYVEEKQGMEWLFPNEEARTMCDELGRDMGPALRAFLYVHFMGSKEGCGKLVGILGNRRYLSGWQAWLVRATFPAMRTVMIKSIDLDNPKTFQTSLSTIQSHITKLDAILATQPYLAGQQLSAADITLACLCYPFVFGEESADLLDCTTTPALDDRGIPESLRTEVQWFRETRTGQHVVKILKGAGREALVPW</sequence>
<keyword evidence="4" id="KW-1185">Reference proteome</keyword>
<dbReference type="PROSITE" id="PS50404">
    <property type="entry name" value="GST_NTER"/>
    <property type="match status" value="1"/>
</dbReference>
<organism evidence="3 4">
    <name type="scientific">Rhizophlyctis rosea</name>
    <dbReference type="NCBI Taxonomy" id="64517"/>
    <lineage>
        <taxon>Eukaryota</taxon>
        <taxon>Fungi</taxon>
        <taxon>Fungi incertae sedis</taxon>
        <taxon>Chytridiomycota</taxon>
        <taxon>Chytridiomycota incertae sedis</taxon>
        <taxon>Chytridiomycetes</taxon>
        <taxon>Rhizophlyctidales</taxon>
        <taxon>Rhizophlyctidaceae</taxon>
        <taxon>Rhizophlyctis</taxon>
    </lineage>
</organism>
<evidence type="ECO:0000256" key="1">
    <source>
        <dbReference type="SAM" id="MobiDB-lite"/>
    </source>
</evidence>